<evidence type="ECO:0000256" key="1">
    <source>
        <dbReference type="SAM" id="MobiDB-lite"/>
    </source>
</evidence>
<dbReference type="Proteomes" id="UP001151760">
    <property type="component" value="Unassembled WGS sequence"/>
</dbReference>
<gene>
    <name evidence="2" type="ORF">Tco_1079472</name>
</gene>
<comment type="caution">
    <text evidence="2">The sequence shown here is derived from an EMBL/GenBank/DDBJ whole genome shotgun (WGS) entry which is preliminary data.</text>
</comment>
<accession>A0ABQ5HTN0</accession>
<protein>
    <submittedName>
        <fullName evidence="2">Uncharacterized protein</fullName>
    </submittedName>
</protein>
<reference evidence="2" key="2">
    <citation type="submission" date="2022-01" db="EMBL/GenBank/DDBJ databases">
        <authorList>
            <person name="Yamashiro T."/>
            <person name="Shiraishi A."/>
            <person name="Satake H."/>
            <person name="Nakayama K."/>
        </authorList>
    </citation>
    <scope>NUCLEOTIDE SEQUENCE</scope>
</reference>
<feature type="region of interest" description="Disordered" evidence="1">
    <location>
        <begin position="165"/>
        <end position="189"/>
    </location>
</feature>
<proteinExistence type="predicted"/>
<organism evidence="2 3">
    <name type="scientific">Tanacetum coccineum</name>
    <dbReference type="NCBI Taxonomy" id="301880"/>
    <lineage>
        <taxon>Eukaryota</taxon>
        <taxon>Viridiplantae</taxon>
        <taxon>Streptophyta</taxon>
        <taxon>Embryophyta</taxon>
        <taxon>Tracheophyta</taxon>
        <taxon>Spermatophyta</taxon>
        <taxon>Magnoliopsida</taxon>
        <taxon>eudicotyledons</taxon>
        <taxon>Gunneridae</taxon>
        <taxon>Pentapetalae</taxon>
        <taxon>asterids</taxon>
        <taxon>campanulids</taxon>
        <taxon>Asterales</taxon>
        <taxon>Asteraceae</taxon>
        <taxon>Asteroideae</taxon>
        <taxon>Anthemideae</taxon>
        <taxon>Anthemidinae</taxon>
        <taxon>Tanacetum</taxon>
    </lineage>
</organism>
<keyword evidence="3" id="KW-1185">Reference proteome</keyword>
<reference evidence="2" key="1">
    <citation type="journal article" date="2022" name="Int. J. Mol. Sci.">
        <title>Draft Genome of Tanacetum Coccineum: Genomic Comparison of Closely Related Tanacetum-Family Plants.</title>
        <authorList>
            <person name="Yamashiro T."/>
            <person name="Shiraishi A."/>
            <person name="Nakayama K."/>
            <person name="Satake H."/>
        </authorList>
    </citation>
    <scope>NUCLEOTIDE SEQUENCE</scope>
</reference>
<dbReference type="EMBL" id="BQNB010019940">
    <property type="protein sequence ID" value="GJT90627.1"/>
    <property type="molecule type" value="Genomic_DNA"/>
</dbReference>
<evidence type="ECO:0000313" key="3">
    <source>
        <dbReference type="Proteomes" id="UP001151760"/>
    </source>
</evidence>
<feature type="compositionally biased region" description="Polar residues" evidence="1">
    <location>
        <begin position="171"/>
        <end position="189"/>
    </location>
</feature>
<name>A0ABQ5HTN0_9ASTR</name>
<evidence type="ECO:0000313" key="2">
    <source>
        <dbReference type="EMBL" id="GJT90627.1"/>
    </source>
</evidence>
<sequence>MYYPRFTKAIIHHFITKDKSISMRNKMFMHTALDDSILGSMRFVSKPDDFQVYRALLPEVMTNQKMWNSPTYKTYLAYATGVVLADQRSRRSIETRGGDGDESNGEERGIATCLKDTCNSYWIRLQLIEECYRALFEQLDWNNPEGHLGETEASSTERLVEYLRGRKGNDKNSQPSITKSKATSMSFKGQLSPRKAINIVMAEEVAGTNQWRNLLKTSATGMDGGRTEMAGAEEGVTKESALRARARRALCRCVAYSAFKLKNKK</sequence>